<dbReference type="WBParaSite" id="MhA1_Contig125.frz3.gene16">
    <property type="protein sequence ID" value="MhA1_Contig125.frz3.gene16"/>
    <property type="gene ID" value="MhA1_Contig125.frz3.gene16"/>
</dbReference>
<evidence type="ECO:0000313" key="2">
    <source>
        <dbReference type="WBParaSite" id="MhA1_Contig125.frz3.gene16"/>
    </source>
</evidence>
<protein>
    <submittedName>
        <fullName evidence="2">Protein FMC1 homolog</fullName>
    </submittedName>
</protein>
<reference evidence="2" key="1">
    <citation type="submission" date="2016-11" db="UniProtKB">
        <authorList>
            <consortium name="WormBaseParasite"/>
        </authorList>
    </citation>
    <scope>IDENTIFICATION</scope>
</reference>
<evidence type="ECO:0000313" key="1">
    <source>
        <dbReference type="Proteomes" id="UP000095281"/>
    </source>
</evidence>
<keyword evidence="1" id="KW-1185">Reference proteome</keyword>
<dbReference type="Proteomes" id="UP000095281">
    <property type="component" value="Unplaced"/>
</dbReference>
<organism evidence="1 2">
    <name type="scientific">Meloidogyne hapla</name>
    <name type="common">Root-knot nematode worm</name>
    <dbReference type="NCBI Taxonomy" id="6305"/>
    <lineage>
        <taxon>Eukaryota</taxon>
        <taxon>Metazoa</taxon>
        <taxon>Ecdysozoa</taxon>
        <taxon>Nematoda</taxon>
        <taxon>Chromadorea</taxon>
        <taxon>Rhabditida</taxon>
        <taxon>Tylenchina</taxon>
        <taxon>Tylenchomorpha</taxon>
        <taxon>Tylenchoidea</taxon>
        <taxon>Meloidogynidae</taxon>
        <taxon>Meloidogyninae</taxon>
        <taxon>Meloidogyne</taxon>
    </lineage>
</organism>
<name>A0A1I8B2W2_MELHA</name>
<accession>A0A1I8B2W2</accession>
<dbReference type="AlphaFoldDB" id="A0A1I8B2W2"/>
<dbReference type="Pfam" id="PF13233">
    <property type="entry name" value="Complex1_LYR_2"/>
    <property type="match status" value="1"/>
</dbReference>
<sequence length="100" mass="11878">MVINERNLALSIYKRIIRELRRSDKKSNTNKQLYNYVAGRMHSREDQNQKDLTRLGELIATYFKSQNDLREILSIYYKEECSTEKAARIVGLKLPRNQNI</sequence>
<proteinExistence type="predicted"/>